<evidence type="ECO:0000259" key="14">
    <source>
        <dbReference type="Pfam" id="PF17655"/>
    </source>
</evidence>
<dbReference type="EMBL" id="RHFK02000004">
    <property type="protein sequence ID" value="TWW77537.1"/>
    <property type="molecule type" value="Genomic_DNA"/>
</dbReference>
<dbReference type="GO" id="GO:0034702">
    <property type="term" value="C:monoatomic ion channel complex"/>
    <property type="evidence" value="ECO:0007669"/>
    <property type="project" value="UniProtKB-KW"/>
</dbReference>
<dbReference type="GO" id="GO:0005242">
    <property type="term" value="F:inward rectifier potassium channel activity"/>
    <property type="evidence" value="ECO:0007669"/>
    <property type="project" value="InterPro"/>
</dbReference>
<accession>A0A5C6PGM0</accession>
<dbReference type="GO" id="GO:1990573">
    <property type="term" value="P:potassium ion import across plasma membrane"/>
    <property type="evidence" value="ECO:0007669"/>
    <property type="project" value="TreeGrafter"/>
</dbReference>
<dbReference type="GO" id="GO:0005886">
    <property type="term" value="C:plasma membrane"/>
    <property type="evidence" value="ECO:0007669"/>
    <property type="project" value="TreeGrafter"/>
</dbReference>
<dbReference type="GO" id="GO:0034765">
    <property type="term" value="P:regulation of monoatomic ion transmembrane transport"/>
    <property type="evidence" value="ECO:0007669"/>
    <property type="project" value="TreeGrafter"/>
</dbReference>
<evidence type="ECO:0000256" key="4">
    <source>
        <dbReference type="ARBA" id="ARBA00022692"/>
    </source>
</evidence>
<comment type="similarity">
    <text evidence="12">Belongs to the inward rectifier-type potassium channel (TC 1.A.2.1) family.</text>
</comment>
<keyword evidence="7" id="KW-1133">Transmembrane helix</keyword>
<keyword evidence="2 12" id="KW-0813">Transport</keyword>
<dbReference type="PRINTS" id="PR01320">
    <property type="entry name" value="KIRCHANNEL"/>
</dbReference>
<dbReference type="AlphaFoldDB" id="A0A5C6PGM0"/>
<keyword evidence="3 12" id="KW-0633">Potassium transport</keyword>
<proteinExistence type="inferred from homology"/>
<comment type="catalytic activity">
    <reaction evidence="11">
        <text>K(+)(in) = K(+)(out)</text>
        <dbReference type="Rhea" id="RHEA:29463"/>
        <dbReference type="ChEBI" id="CHEBI:29103"/>
    </reaction>
</comment>
<evidence type="ECO:0000256" key="1">
    <source>
        <dbReference type="ARBA" id="ARBA00004141"/>
    </source>
</evidence>
<evidence type="ECO:0000256" key="7">
    <source>
        <dbReference type="ARBA" id="ARBA00022989"/>
    </source>
</evidence>
<protein>
    <submittedName>
        <fullName evidence="15">G protein-activated inward rectifier potassium channel 4</fullName>
    </submittedName>
</protein>
<keyword evidence="16" id="KW-1185">Reference proteome</keyword>
<dbReference type="InterPro" id="IPR016449">
    <property type="entry name" value="K_chnl_inward-rec_Kir"/>
</dbReference>
<evidence type="ECO:0000256" key="13">
    <source>
        <dbReference type="SAM" id="MobiDB-lite"/>
    </source>
</evidence>
<evidence type="ECO:0000313" key="15">
    <source>
        <dbReference type="EMBL" id="TWW77537.1"/>
    </source>
</evidence>
<evidence type="ECO:0000256" key="9">
    <source>
        <dbReference type="ARBA" id="ARBA00023136"/>
    </source>
</evidence>
<dbReference type="PANTHER" id="PTHR11767">
    <property type="entry name" value="INWARD RECTIFIER POTASSIUM CHANNEL"/>
    <property type="match status" value="1"/>
</dbReference>
<dbReference type="InterPro" id="IPR041647">
    <property type="entry name" value="IRK_C"/>
</dbReference>
<evidence type="ECO:0000256" key="10">
    <source>
        <dbReference type="ARBA" id="ARBA00023303"/>
    </source>
</evidence>
<reference evidence="15 16" key="1">
    <citation type="submission" date="2019-04" db="EMBL/GenBank/DDBJ databases">
        <title>Chromosome genome assembly for Takifugu flavidus.</title>
        <authorList>
            <person name="Xiao S."/>
        </authorList>
    </citation>
    <scope>NUCLEOTIDE SEQUENCE [LARGE SCALE GENOMIC DNA]</scope>
    <source>
        <strain evidence="15">HTHZ2018</strain>
        <tissue evidence="15">Muscle</tissue>
    </source>
</reference>
<sequence length="158" mass="18138">MRRVPSGRCHWLKWRRRSLKLWLSLRAWWKPQMTCQARSSYLDTEVLWGYRFTPVLSLEKGFYEVDYNNFHDVYETNTPACSAKELAAKLREEPLLPQLSLLSPESKMQTLDPLDHLNNPNLLIQDEDKEEESGADRGETNGSAAALEEQALADGLSG</sequence>
<keyword evidence="8 12" id="KW-0406">Ion transport</keyword>
<evidence type="ECO:0000256" key="5">
    <source>
        <dbReference type="ARBA" id="ARBA00022882"/>
    </source>
</evidence>
<keyword evidence="10 12" id="KW-0407">Ion channel</keyword>
<dbReference type="Gene3D" id="2.60.40.1400">
    <property type="entry name" value="G protein-activated inward rectifier potassium channel 1"/>
    <property type="match status" value="1"/>
</dbReference>
<evidence type="ECO:0000256" key="3">
    <source>
        <dbReference type="ARBA" id="ARBA00022538"/>
    </source>
</evidence>
<dbReference type="Proteomes" id="UP000324091">
    <property type="component" value="Chromosome 12"/>
</dbReference>
<evidence type="ECO:0000256" key="11">
    <source>
        <dbReference type="ARBA" id="ARBA00034430"/>
    </source>
</evidence>
<evidence type="ECO:0000256" key="2">
    <source>
        <dbReference type="ARBA" id="ARBA00022448"/>
    </source>
</evidence>
<dbReference type="InterPro" id="IPR013518">
    <property type="entry name" value="K_chnl_inward-rec_Kir_cyto"/>
</dbReference>
<evidence type="ECO:0000313" key="16">
    <source>
        <dbReference type="Proteomes" id="UP000324091"/>
    </source>
</evidence>
<feature type="region of interest" description="Disordered" evidence="13">
    <location>
        <begin position="125"/>
        <end position="158"/>
    </location>
</feature>
<gene>
    <name evidence="15" type="ORF">D4764_12G0009270</name>
</gene>
<keyword evidence="6 12" id="KW-0630">Potassium</keyword>
<feature type="domain" description="Inward rectifier potassium channel C-terminal" evidence="14">
    <location>
        <begin position="32"/>
        <end position="89"/>
    </location>
</feature>
<evidence type="ECO:0000256" key="8">
    <source>
        <dbReference type="ARBA" id="ARBA00023065"/>
    </source>
</evidence>
<keyword evidence="5 12" id="KW-0851">Voltage-gated channel</keyword>
<evidence type="ECO:0000256" key="12">
    <source>
        <dbReference type="RuleBase" id="RU003822"/>
    </source>
</evidence>
<evidence type="ECO:0000256" key="6">
    <source>
        <dbReference type="ARBA" id="ARBA00022958"/>
    </source>
</evidence>
<dbReference type="GO" id="GO:0007399">
    <property type="term" value="P:nervous system development"/>
    <property type="evidence" value="ECO:0007669"/>
    <property type="project" value="UniProtKB-ARBA"/>
</dbReference>
<name>A0A5C6PGM0_9TELE</name>
<dbReference type="SUPFAM" id="SSF81296">
    <property type="entry name" value="E set domains"/>
    <property type="match status" value="1"/>
</dbReference>
<comment type="caution">
    <text evidence="15">The sequence shown here is derived from an EMBL/GenBank/DDBJ whole genome shotgun (WGS) entry which is preliminary data.</text>
</comment>
<dbReference type="Pfam" id="PF17655">
    <property type="entry name" value="IRK_C"/>
    <property type="match status" value="1"/>
</dbReference>
<organism evidence="15 16">
    <name type="scientific">Takifugu flavidus</name>
    <name type="common">sansaifugu</name>
    <dbReference type="NCBI Taxonomy" id="433684"/>
    <lineage>
        <taxon>Eukaryota</taxon>
        <taxon>Metazoa</taxon>
        <taxon>Chordata</taxon>
        <taxon>Craniata</taxon>
        <taxon>Vertebrata</taxon>
        <taxon>Euteleostomi</taxon>
        <taxon>Actinopterygii</taxon>
        <taxon>Neopterygii</taxon>
        <taxon>Teleostei</taxon>
        <taxon>Neoteleostei</taxon>
        <taxon>Acanthomorphata</taxon>
        <taxon>Eupercaria</taxon>
        <taxon>Tetraodontiformes</taxon>
        <taxon>Tetradontoidea</taxon>
        <taxon>Tetraodontidae</taxon>
        <taxon>Takifugu</taxon>
    </lineage>
</organism>
<comment type="subcellular location">
    <subcellularLocation>
        <location evidence="1 12">Membrane</location>
        <topology evidence="1 12">Multi-pass membrane protein</topology>
    </subcellularLocation>
</comment>
<dbReference type="InterPro" id="IPR014756">
    <property type="entry name" value="Ig_E-set"/>
</dbReference>
<keyword evidence="9" id="KW-0472">Membrane</keyword>
<keyword evidence="4 12" id="KW-0812">Transmembrane</keyword>
<dbReference type="PANTHER" id="PTHR11767:SF52">
    <property type="entry name" value="G PROTEIN-ACTIVATED INWARD RECTIFIER POTASSIUM CHANNEL 4"/>
    <property type="match status" value="1"/>
</dbReference>